<dbReference type="EMBL" id="ABCS01000152">
    <property type="protein sequence ID" value="EDM74043.1"/>
    <property type="molecule type" value="Genomic_DNA"/>
</dbReference>
<dbReference type="InterPro" id="IPR028994">
    <property type="entry name" value="Integrin_alpha_N"/>
</dbReference>
<keyword evidence="1" id="KW-0732">Signal</keyword>
<organism evidence="3 4">
    <name type="scientific">Plesiocystis pacifica SIR-1</name>
    <dbReference type="NCBI Taxonomy" id="391625"/>
    <lineage>
        <taxon>Bacteria</taxon>
        <taxon>Pseudomonadati</taxon>
        <taxon>Myxococcota</taxon>
        <taxon>Polyangia</taxon>
        <taxon>Nannocystales</taxon>
        <taxon>Nannocystaceae</taxon>
        <taxon>Plesiocystis</taxon>
    </lineage>
</organism>
<dbReference type="RefSeq" id="WP_006976784.1">
    <property type="nucleotide sequence ID" value="NZ_ABCS01000152.1"/>
</dbReference>
<evidence type="ECO:0000313" key="4">
    <source>
        <dbReference type="Proteomes" id="UP000005801"/>
    </source>
</evidence>
<feature type="compositionally biased region" description="Acidic residues" evidence="2">
    <location>
        <begin position="33"/>
        <end position="54"/>
    </location>
</feature>
<dbReference type="Proteomes" id="UP000005801">
    <property type="component" value="Unassembled WGS sequence"/>
</dbReference>
<dbReference type="SUPFAM" id="SSF69318">
    <property type="entry name" value="Integrin alpha N-terminal domain"/>
    <property type="match status" value="2"/>
</dbReference>
<sequence length="415" mass="42916">MHDHARTLTSCLTLALALGACVVLDPADLGAGDLDETERGDEAETTESETESETESGTTETGEPEGGLGPWGFTHRVLDLEAQWLDFADLDGDGDLDVFAVQFGTGSVWLGDGAGAFELHHQLALATAVDSMVTGRFLGSEAADLIVFSSVGDGQILINDGSGALFDGLEFPIDGFHGFGSVALDANGDELTDLFIPQGHGQGGHLVHNNLVVFEVEANVPSPACYFSATAVADLDGDGRDDVVGTGSCNQIPGVLPAMVYRHVDGAFTVTQTLAGMASGVVEGGDIELVDLDGDADLDLVAAGKGGLFTAENLGAGTFAEPSFVAHDYAEYLFGATLARLELGPANMAWVLQNHHDGLDVPGLLVPEVGFGALSTEILEGLDGEVLGAHDIDGDQAPDLAMLVDGHLELWLTGG</sequence>
<accession>A6GJ98</accession>
<gene>
    <name evidence="3" type="ORF">PPSIR1_16840</name>
</gene>
<dbReference type="InterPro" id="IPR013517">
    <property type="entry name" value="FG-GAP"/>
</dbReference>
<dbReference type="PROSITE" id="PS51257">
    <property type="entry name" value="PROKAR_LIPOPROTEIN"/>
    <property type="match status" value="1"/>
</dbReference>
<evidence type="ECO:0008006" key="5">
    <source>
        <dbReference type="Google" id="ProtNLM"/>
    </source>
</evidence>
<comment type="caution">
    <text evidence="3">The sequence shown here is derived from an EMBL/GenBank/DDBJ whole genome shotgun (WGS) entry which is preliminary data.</text>
</comment>
<dbReference type="STRING" id="391625.PPSIR1_16840"/>
<keyword evidence="4" id="KW-1185">Reference proteome</keyword>
<name>A6GJ98_9BACT</name>
<reference evidence="3 4" key="1">
    <citation type="submission" date="2007-06" db="EMBL/GenBank/DDBJ databases">
        <authorList>
            <person name="Shimkets L."/>
            <person name="Ferriera S."/>
            <person name="Johnson J."/>
            <person name="Kravitz S."/>
            <person name="Beeson K."/>
            <person name="Sutton G."/>
            <person name="Rogers Y.-H."/>
            <person name="Friedman R."/>
            <person name="Frazier M."/>
            <person name="Venter J.C."/>
        </authorList>
    </citation>
    <scope>NUCLEOTIDE SEQUENCE [LARGE SCALE GENOMIC DNA]</scope>
    <source>
        <strain evidence="3 4">SIR-1</strain>
    </source>
</reference>
<evidence type="ECO:0000256" key="1">
    <source>
        <dbReference type="ARBA" id="ARBA00022729"/>
    </source>
</evidence>
<proteinExistence type="predicted"/>
<dbReference type="AlphaFoldDB" id="A6GJ98"/>
<dbReference type="PANTHER" id="PTHR45460">
    <property type="entry name" value="SIMILAR TO CYSTEINE PROTEINASE"/>
    <property type="match status" value="1"/>
</dbReference>
<evidence type="ECO:0000313" key="3">
    <source>
        <dbReference type="EMBL" id="EDM74043.1"/>
    </source>
</evidence>
<evidence type="ECO:0000256" key="2">
    <source>
        <dbReference type="SAM" id="MobiDB-lite"/>
    </source>
</evidence>
<protein>
    <recommendedName>
        <fullName evidence="5">VCBS repeat-containing protein</fullName>
    </recommendedName>
</protein>
<feature type="region of interest" description="Disordered" evidence="2">
    <location>
        <begin position="29"/>
        <end position="70"/>
    </location>
</feature>
<dbReference type="Pfam" id="PF13517">
    <property type="entry name" value="FG-GAP_3"/>
    <property type="match status" value="2"/>
</dbReference>
<dbReference type="PANTHER" id="PTHR45460:SF2">
    <property type="entry name" value="ALPHA 1,3 GLUCANASE, GH71 FAMILY (EUROFUNG)"/>
    <property type="match status" value="1"/>
</dbReference>